<feature type="transmembrane region" description="Helical" evidence="2">
    <location>
        <begin position="346"/>
        <end position="362"/>
    </location>
</feature>
<dbReference type="EMBL" id="CAJFCJ010000009">
    <property type="protein sequence ID" value="CAD5119132.1"/>
    <property type="molecule type" value="Genomic_DNA"/>
</dbReference>
<keyword evidence="2" id="KW-0472">Membrane</keyword>
<protein>
    <submittedName>
        <fullName evidence="3">Uncharacterized protein</fullName>
    </submittedName>
</protein>
<organism evidence="3 4">
    <name type="scientific">Dimorphilus gyrociliatus</name>
    <dbReference type="NCBI Taxonomy" id="2664684"/>
    <lineage>
        <taxon>Eukaryota</taxon>
        <taxon>Metazoa</taxon>
        <taxon>Spiralia</taxon>
        <taxon>Lophotrochozoa</taxon>
        <taxon>Annelida</taxon>
        <taxon>Polychaeta</taxon>
        <taxon>Polychaeta incertae sedis</taxon>
        <taxon>Dinophilidae</taxon>
        <taxon>Dimorphilus</taxon>
    </lineage>
</organism>
<sequence>MLESLRGYLYAATAPIRLVFTIIITVCRTINTGIINFLHLLIKIYKRILSFFQAIRDTIKRTKNGIKSSFWSNIDRLKRTYYWILSLRRRSLELICQIRIDLLKFIQNVKFKAKKSVQSYRKRIKAWGFQLKDSSVHVCKDNYKKFMNLSRLNRLMLLFLLSGIMVFVILVIIILYDIHTDNLQGAASKWRNFIKLLKACRFYLKSAALFILHHSWMTLILLIKLSWLTLSTLLVLLYNIFCWLFANLVNCSKFLAKALQNLCFDFYEHGTVALFRAAISTFYFTKDFTWELLQATGRKSIDILKGTSKFLSISYDFTVSTTKTVADATNQVSQTTWIWSKVTFQWIKWFIIQVTTFIVYFFNEWAFDWIKFSLLSLYKMIYASLHIVYKFMNQFFISTCNFTTSFISHIYNGTYLMVSFVVNFFTGFTGATRGIANGLVFVIRGIFSTIVFGMESTVGVYTSTMSKYNNIRELIFIFAISLFCVYCSSLAYDRQQSKSKEEEEEESDDETLEKLYPVAKSKLMPTYDNPMLDESDTDSEIGFKDEVVPDINTETNSTDEEL</sequence>
<keyword evidence="2" id="KW-1133">Transmembrane helix</keyword>
<keyword evidence="2" id="KW-0812">Transmembrane</keyword>
<accession>A0A7I8VUM1</accession>
<feature type="transmembrane region" description="Helical" evidence="2">
    <location>
        <begin position="155"/>
        <end position="176"/>
    </location>
</feature>
<evidence type="ECO:0000256" key="2">
    <source>
        <dbReference type="SAM" id="Phobius"/>
    </source>
</evidence>
<feature type="transmembrane region" description="Helical" evidence="2">
    <location>
        <begin position="369"/>
        <end position="389"/>
    </location>
</feature>
<keyword evidence="4" id="KW-1185">Reference proteome</keyword>
<proteinExistence type="predicted"/>
<dbReference type="AlphaFoldDB" id="A0A7I8VUM1"/>
<gene>
    <name evidence="3" type="ORF">DGYR_LOCUS7417</name>
</gene>
<evidence type="ECO:0000256" key="1">
    <source>
        <dbReference type="SAM" id="MobiDB-lite"/>
    </source>
</evidence>
<evidence type="ECO:0000313" key="3">
    <source>
        <dbReference type="EMBL" id="CAD5119132.1"/>
    </source>
</evidence>
<feature type="transmembrane region" description="Helical" evidence="2">
    <location>
        <begin position="409"/>
        <end position="428"/>
    </location>
</feature>
<feature type="transmembrane region" description="Helical" evidence="2">
    <location>
        <begin position="435"/>
        <end position="454"/>
    </location>
</feature>
<evidence type="ECO:0000313" key="4">
    <source>
        <dbReference type="Proteomes" id="UP000549394"/>
    </source>
</evidence>
<comment type="caution">
    <text evidence="3">The sequence shown here is derived from an EMBL/GenBank/DDBJ whole genome shotgun (WGS) entry which is preliminary data.</text>
</comment>
<feature type="region of interest" description="Disordered" evidence="1">
    <location>
        <begin position="525"/>
        <end position="562"/>
    </location>
</feature>
<feature type="transmembrane region" description="Helical" evidence="2">
    <location>
        <begin position="20"/>
        <end position="42"/>
    </location>
</feature>
<name>A0A7I8VUM1_9ANNE</name>
<feature type="transmembrane region" description="Helical" evidence="2">
    <location>
        <begin position="474"/>
        <end position="492"/>
    </location>
</feature>
<feature type="transmembrane region" description="Helical" evidence="2">
    <location>
        <begin position="225"/>
        <end position="246"/>
    </location>
</feature>
<dbReference type="Proteomes" id="UP000549394">
    <property type="component" value="Unassembled WGS sequence"/>
</dbReference>
<reference evidence="3 4" key="1">
    <citation type="submission" date="2020-08" db="EMBL/GenBank/DDBJ databases">
        <authorList>
            <person name="Hejnol A."/>
        </authorList>
    </citation>
    <scope>NUCLEOTIDE SEQUENCE [LARGE SCALE GENOMIC DNA]</scope>
</reference>